<dbReference type="SUPFAM" id="SSF53756">
    <property type="entry name" value="UDP-Glycosyltransferase/glycogen phosphorylase"/>
    <property type="match status" value="1"/>
</dbReference>
<dbReference type="Pfam" id="PF11897">
    <property type="entry name" value="DUF3417"/>
    <property type="match status" value="1"/>
</dbReference>
<name>A0A383ATI9_9ZZZZ</name>
<protein>
    <recommendedName>
        <fullName evidence="1">DUF3417 domain-containing protein</fullName>
    </recommendedName>
</protein>
<organism evidence="2">
    <name type="scientific">marine metagenome</name>
    <dbReference type="NCBI Taxonomy" id="408172"/>
    <lineage>
        <taxon>unclassified sequences</taxon>
        <taxon>metagenomes</taxon>
        <taxon>ecological metagenomes</taxon>
    </lineage>
</organism>
<feature type="domain" description="DUF3417" evidence="1">
    <location>
        <begin position="4"/>
        <end position="112"/>
    </location>
</feature>
<accession>A0A383ATI9</accession>
<dbReference type="InterPro" id="IPR024517">
    <property type="entry name" value="Glycogen_phosphorylase_DUF3417"/>
</dbReference>
<dbReference type="InterPro" id="IPR052182">
    <property type="entry name" value="Glycogen/Maltodextrin_Phosph"/>
</dbReference>
<dbReference type="AlphaFoldDB" id="A0A383ATI9"/>
<dbReference type="PANTHER" id="PTHR42655">
    <property type="entry name" value="GLYCOGEN PHOSPHORYLASE"/>
    <property type="match status" value="1"/>
</dbReference>
<dbReference type="PANTHER" id="PTHR42655:SF1">
    <property type="entry name" value="GLYCOGEN PHOSPHORYLASE"/>
    <property type="match status" value="1"/>
</dbReference>
<feature type="non-terminal residue" evidence="2">
    <location>
        <position position="199"/>
    </location>
</feature>
<sequence>MDISETITSLNSLARNIWWTWNQDARGIFGELSPRTWQNVYHNPVAVLREVSGTELRTRLLEPEYAKRVAIVLDEFQEYINSDDTWVSREDSDLGEKPIAYFSAEFGLHETLPIAAGGLGVLAGDHIKSASDLGLNFCGITLFYREGYFQQTINQDNWQTEYYNQLNPQNLPMDPVLDEQGEPLICSVDIATDTVRYRS</sequence>
<gene>
    <name evidence="2" type="ORF">METZ01_LOCUS463785</name>
</gene>
<reference evidence="2" key="1">
    <citation type="submission" date="2018-05" db="EMBL/GenBank/DDBJ databases">
        <authorList>
            <person name="Lanie J.A."/>
            <person name="Ng W.-L."/>
            <person name="Kazmierczak K.M."/>
            <person name="Andrzejewski T.M."/>
            <person name="Davidsen T.M."/>
            <person name="Wayne K.J."/>
            <person name="Tettelin H."/>
            <person name="Glass J.I."/>
            <person name="Rusch D."/>
            <person name="Podicherti R."/>
            <person name="Tsui H.-C.T."/>
            <person name="Winkler M.E."/>
        </authorList>
    </citation>
    <scope>NUCLEOTIDE SEQUENCE</scope>
</reference>
<evidence type="ECO:0000259" key="1">
    <source>
        <dbReference type="Pfam" id="PF11897"/>
    </source>
</evidence>
<dbReference type="Gene3D" id="3.40.50.2000">
    <property type="entry name" value="Glycogen Phosphorylase B"/>
    <property type="match status" value="1"/>
</dbReference>
<proteinExistence type="predicted"/>
<dbReference type="EMBL" id="UINC01194709">
    <property type="protein sequence ID" value="SVE10931.1"/>
    <property type="molecule type" value="Genomic_DNA"/>
</dbReference>
<evidence type="ECO:0000313" key="2">
    <source>
        <dbReference type="EMBL" id="SVE10931.1"/>
    </source>
</evidence>